<name>A0A0E9X1H0_ANGAN</name>
<reference evidence="1" key="2">
    <citation type="journal article" date="2015" name="Fish Shellfish Immunol.">
        <title>Early steps in the European eel (Anguilla anguilla)-Vibrio vulnificus interaction in the gills: Role of the RtxA13 toxin.</title>
        <authorList>
            <person name="Callol A."/>
            <person name="Pajuelo D."/>
            <person name="Ebbesson L."/>
            <person name="Teles M."/>
            <person name="MacKenzie S."/>
            <person name="Amaro C."/>
        </authorList>
    </citation>
    <scope>NUCLEOTIDE SEQUENCE</scope>
</reference>
<accession>A0A0E9X1H0</accession>
<dbReference type="EMBL" id="GBXM01012852">
    <property type="protein sequence ID" value="JAH95725.1"/>
    <property type="molecule type" value="Transcribed_RNA"/>
</dbReference>
<protein>
    <submittedName>
        <fullName evidence="1">Uncharacterized protein</fullName>
    </submittedName>
</protein>
<sequence length="69" mass="8117">MWLSDYSQVPELLGYFYTFWFHHVEISALFIHKLPLPPVKGLSKHHKIYSTPCYVYGSQISESLLVKDM</sequence>
<reference evidence="1" key="1">
    <citation type="submission" date="2014-11" db="EMBL/GenBank/DDBJ databases">
        <authorList>
            <person name="Amaro Gonzalez C."/>
        </authorList>
    </citation>
    <scope>NUCLEOTIDE SEQUENCE</scope>
</reference>
<evidence type="ECO:0000313" key="1">
    <source>
        <dbReference type="EMBL" id="JAH95725.1"/>
    </source>
</evidence>
<proteinExistence type="predicted"/>
<dbReference type="AlphaFoldDB" id="A0A0E9X1H0"/>
<organism evidence="1">
    <name type="scientific">Anguilla anguilla</name>
    <name type="common">European freshwater eel</name>
    <name type="synonym">Muraena anguilla</name>
    <dbReference type="NCBI Taxonomy" id="7936"/>
    <lineage>
        <taxon>Eukaryota</taxon>
        <taxon>Metazoa</taxon>
        <taxon>Chordata</taxon>
        <taxon>Craniata</taxon>
        <taxon>Vertebrata</taxon>
        <taxon>Euteleostomi</taxon>
        <taxon>Actinopterygii</taxon>
        <taxon>Neopterygii</taxon>
        <taxon>Teleostei</taxon>
        <taxon>Anguilliformes</taxon>
        <taxon>Anguillidae</taxon>
        <taxon>Anguilla</taxon>
    </lineage>
</organism>